<keyword evidence="3" id="KW-1185">Reference proteome</keyword>
<feature type="compositionally biased region" description="Low complexity" evidence="1">
    <location>
        <begin position="126"/>
        <end position="138"/>
    </location>
</feature>
<name>A0A8T0XDY8_PANVG</name>
<protein>
    <submittedName>
        <fullName evidence="2">Uncharacterized protein</fullName>
    </submittedName>
</protein>
<organism evidence="2 3">
    <name type="scientific">Panicum virgatum</name>
    <name type="common">Blackwell switchgrass</name>
    <dbReference type="NCBI Taxonomy" id="38727"/>
    <lineage>
        <taxon>Eukaryota</taxon>
        <taxon>Viridiplantae</taxon>
        <taxon>Streptophyta</taxon>
        <taxon>Embryophyta</taxon>
        <taxon>Tracheophyta</taxon>
        <taxon>Spermatophyta</taxon>
        <taxon>Magnoliopsida</taxon>
        <taxon>Liliopsida</taxon>
        <taxon>Poales</taxon>
        <taxon>Poaceae</taxon>
        <taxon>PACMAD clade</taxon>
        <taxon>Panicoideae</taxon>
        <taxon>Panicodae</taxon>
        <taxon>Paniceae</taxon>
        <taxon>Panicinae</taxon>
        <taxon>Panicum</taxon>
        <taxon>Panicum sect. Hiantes</taxon>
    </lineage>
</organism>
<evidence type="ECO:0000256" key="1">
    <source>
        <dbReference type="SAM" id="MobiDB-lite"/>
    </source>
</evidence>
<accession>A0A8T0XDY8</accession>
<gene>
    <name evidence="2" type="ORF">PVAP13_1KG180077</name>
</gene>
<feature type="region of interest" description="Disordered" evidence="1">
    <location>
        <begin position="111"/>
        <end position="139"/>
    </location>
</feature>
<sequence length="192" mass="20968">MPWPGTKVAPLYIYQERRSPSSSPPPRSIRRRCCRRSPLCLRPAAAPRLRLRADTPSCLCLRLCDAGPSPPRQRAPPLHAADASSRPSSCTLAAHAAPPQLLLAEHARAGPQLARATPPRRPRPRAPSSSRHPAPTAAVLEHRRRVPVAVSRGVLLAPDSPTPLHTLHPTPVGRGRRPAPGVLYFFYFFVCD</sequence>
<comment type="caution">
    <text evidence="2">The sequence shown here is derived from an EMBL/GenBank/DDBJ whole genome shotgun (WGS) entry which is preliminary data.</text>
</comment>
<dbReference type="Proteomes" id="UP000823388">
    <property type="component" value="Chromosome 1K"/>
</dbReference>
<proteinExistence type="predicted"/>
<evidence type="ECO:0000313" key="2">
    <source>
        <dbReference type="EMBL" id="KAG2657387.1"/>
    </source>
</evidence>
<reference evidence="2" key="1">
    <citation type="submission" date="2020-05" db="EMBL/GenBank/DDBJ databases">
        <title>WGS assembly of Panicum virgatum.</title>
        <authorList>
            <person name="Lovell J.T."/>
            <person name="Jenkins J."/>
            <person name="Shu S."/>
            <person name="Juenger T.E."/>
            <person name="Schmutz J."/>
        </authorList>
    </citation>
    <scope>NUCLEOTIDE SEQUENCE</scope>
    <source>
        <strain evidence="2">AP13</strain>
    </source>
</reference>
<dbReference type="EMBL" id="CM029037">
    <property type="protein sequence ID" value="KAG2657387.1"/>
    <property type="molecule type" value="Genomic_DNA"/>
</dbReference>
<dbReference type="AlphaFoldDB" id="A0A8T0XDY8"/>
<evidence type="ECO:0000313" key="3">
    <source>
        <dbReference type="Proteomes" id="UP000823388"/>
    </source>
</evidence>